<dbReference type="OMA" id="HVAWSIV"/>
<feature type="domain" description="14-3-3" evidence="2">
    <location>
        <begin position="21"/>
        <end position="139"/>
    </location>
</feature>
<dbReference type="Pfam" id="PF00244">
    <property type="entry name" value="14-3-3"/>
    <property type="match status" value="1"/>
</dbReference>
<comment type="similarity">
    <text evidence="1">Belongs to the 14-3-3 family.</text>
</comment>
<organism evidence="3 4">
    <name type="scientific">Zostera marina</name>
    <name type="common">Eelgrass</name>
    <dbReference type="NCBI Taxonomy" id="29655"/>
    <lineage>
        <taxon>Eukaryota</taxon>
        <taxon>Viridiplantae</taxon>
        <taxon>Streptophyta</taxon>
        <taxon>Embryophyta</taxon>
        <taxon>Tracheophyta</taxon>
        <taxon>Spermatophyta</taxon>
        <taxon>Magnoliopsida</taxon>
        <taxon>Liliopsida</taxon>
        <taxon>Zosteraceae</taxon>
        <taxon>Zostera</taxon>
    </lineage>
</organism>
<dbReference type="Proteomes" id="UP000036987">
    <property type="component" value="Unassembled WGS sequence"/>
</dbReference>
<protein>
    <submittedName>
        <fullName evidence="3">14-3-3-like protein gf14-6</fullName>
    </submittedName>
</protein>
<dbReference type="SMART" id="SM00101">
    <property type="entry name" value="14_3_3"/>
    <property type="match status" value="1"/>
</dbReference>
<sequence length="140" mass="16360">MCIWRMWRSKPSGTRSWQSTYMENLVRDVPMEGELTVEERNLFSVVYKNIVGSRHVAWSIVSSIEQKEESRKNDDHVAIVKKYRANIETELSKVCGWIVVLLDLQFIPSMASSESKVSYQKMKGDYHKYHLEFKVGIRGL</sequence>
<dbReference type="STRING" id="29655.A0A0K9Q652"/>
<reference evidence="4" key="1">
    <citation type="journal article" date="2016" name="Nature">
        <title>The genome of the seagrass Zostera marina reveals angiosperm adaptation to the sea.</title>
        <authorList>
            <person name="Olsen J.L."/>
            <person name="Rouze P."/>
            <person name="Verhelst B."/>
            <person name="Lin Y.-C."/>
            <person name="Bayer T."/>
            <person name="Collen J."/>
            <person name="Dattolo E."/>
            <person name="De Paoli E."/>
            <person name="Dittami S."/>
            <person name="Maumus F."/>
            <person name="Michel G."/>
            <person name="Kersting A."/>
            <person name="Lauritano C."/>
            <person name="Lohaus R."/>
            <person name="Toepel M."/>
            <person name="Tonon T."/>
            <person name="Vanneste K."/>
            <person name="Amirebrahimi M."/>
            <person name="Brakel J."/>
            <person name="Bostroem C."/>
            <person name="Chovatia M."/>
            <person name="Grimwood J."/>
            <person name="Jenkins J.W."/>
            <person name="Jueterbock A."/>
            <person name="Mraz A."/>
            <person name="Stam W.T."/>
            <person name="Tice H."/>
            <person name="Bornberg-Bauer E."/>
            <person name="Green P.J."/>
            <person name="Pearson G.A."/>
            <person name="Procaccini G."/>
            <person name="Duarte C.M."/>
            <person name="Schmutz J."/>
            <person name="Reusch T.B.H."/>
            <person name="Van de Peer Y."/>
        </authorList>
    </citation>
    <scope>NUCLEOTIDE SEQUENCE [LARGE SCALE GENOMIC DNA]</scope>
    <source>
        <strain evidence="4">cv. Finnish</strain>
    </source>
</reference>
<dbReference type="OrthoDB" id="1556409at2759"/>
<evidence type="ECO:0000259" key="2">
    <source>
        <dbReference type="SMART" id="SM00101"/>
    </source>
</evidence>
<dbReference type="PANTHER" id="PTHR18860">
    <property type="entry name" value="14-3-3 PROTEIN"/>
    <property type="match status" value="1"/>
</dbReference>
<dbReference type="PRINTS" id="PR00305">
    <property type="entry name" value="1433ZETA"/>
</dbReference>
<comment type="caution">
    <text evidence="3">The sequence shown here is derived from an EMBL/GenBank/DDBJ whole genome shotgun (WGS) entry which is preliminary data.</text>
</comment>
<accession>A0A0K9Q652</accession>
<dbReference type="GO" id="GO:0005737">
    <property type="term" value="C:cytoplasm"/>
    <property type="evidence" value="ECO:0000318"/>
    <property type="project" value="GO_Central"/>
</dbReference>
<dbReference type="Gene3D" id="1.20.190.20">
    <property type="entry name" value="14-3-3 domain"/>
    <property type="match status" value="1"/>
</dbReference>
<dbReference type="InterPro" id="IPR023410">
    <property type="entry name" value="14-3-3_domain"/>
</dbReference>
<evidence type="ECO:0000313" key="3">
    <source>
        <dbReference type="EMBL" id="KMZ76247.1"/>
    </source>
</evidence>
<proteinExistence type="inferred from homology"/>
<name>A0A0K9Q652_ZOSMR</name>
<keyword evidence="4" id="KW-1185">Reference proteome</keyword>
<dbReference type="InterPro" id="IPR036815">
    <property type="entry name" value="14-3-3_dom_sf"/>
</dbReference>
<gene>
    <name evidence="3" type="ORF">ZOSMA_1058G00010</name>
</gene>
<dbReference type="AlphaFoldDB" id="A0A0K9Q652"/>
<evidence type="ECO:0000313" key="4">
    <source>
        <dbReference type="Proteomes" id="UP000036987"/>
    </source>
</evidence>
<dbReference type="EMBL" id="LFYR01000067">
    <property type="protein sequence ID" value="KMZ76247.1"/>
    <property type="molecule type" value="Genomic_DNA"/>
</dbReference>
<dbReference type="GO" id="GO:0008104">
    <property type="term" value="P:intracellular protein localization"/>
    <property type="evidence" value="ECO:0000318"/>
    <property type="project" value="GO_Central"/>
</dbReference>
<dbReference type="SUPFAM" id="SSF48445">
    <property type="entry name" value="14-3-3 protein"/>
    <property type="match status" value="1"/>
</dbReference>
<evidence type="ECO:0000256" key="1">
    <source>
        <dbReference type="ARBA" id="ARBA00006141"/>
    </source>
</evidence>
<dbReference type="InterPro" id="IPR000308">
    <property type="entry name" value="14-3-3"/>
</dbReference>
<dbReference type="GO" id="GO:0007165">
    <property type="term" value="P:signal transduction"/>
    <property type="evidence" value="ECO:0000318"/>
    <property type="project" value="GO_Central"/>
</dbReference>